<reference evidence="1" key="2">
    <citation type="journal article" date="2015" name="Data Brief">
        <title>Shoot transcriptome of the giant reed, Arundo donax.</title>
        <authorList>
            <person name="Barrero R.A."/>
            <person name="Guerrero F.D."/>
            <person name="Moolhuijzen P."/>
            <person name="Goolsby J.A."/>
            <person name="Tidwell J."/>
            <person name="Bellgard S.E."/>
            <person name="Bellgard M.I."/>
        </authorList>
    </citation>
    <scope>NUCLEOTIDE SEQUENCE</scope>
    <source>
        <tissue evidence="1">Shoot tissue taken approximately 20 cm above the soil surface</tissue>
    </source>
</reference>
<name>A0A0A9HKG6_ARUDO</name>
<organism evidence="1">
    <name type="scientific">Arundo donax</name>
    <name type="common">Giant reed</name>
    <name type="synonym">Donax arundinaceus</name>
    <dbReference type="NCBI Taxonomy" id="35708"/>
    <lineage>
        <taxon>Eukaryota</taxon>
        <taxon>Viridiplantae</taxon>
        <taxon>Streptophyta</taxon>
        <taxon>Embryophyta</taxon>
        <taxon>Tracheophyta</taxon>
        <taxon>Spermatophyta</taxon>
        <taxon>Magnoliopsida</taxon>
        <taxon>Liliopsida</taxon>
        <taxon>Poales</taxon>
        <taxon>Poaceae</taxon>
        <taxon>PACMAD clade</taxon>
        <taxon>Arundinoideae</taxon>
        <taxon>Arundineae</taxon>
        <taxon>Arundo</taxon>
    </lineage>
</organism>
<protein>
    <submittedName>
        <fullName evidence="1">Uncharacterized protein</fullName>
    </submittedName>
</protein>
<reference evidence="1" key="1">
    <citation type="submission" date="2014-09" db="EMBL/GenBank/DDBJ databases">
        <authorList>
            <person name="Magalhaes I.L.F."/>
            <person name="Oliveira U."/>
            <person name="Santos F.R."/>
            <person name="Vidigal T.H.D.A."/>
            <person name="Brescovit A.D."/>
            <person name="Santos A.J."/>
        </authorList>
    </citation>
    <scope>NUCLEOTIDE SEQUENCE</scope>
    <source>
        <tissue evidence="1">Shoot tissue taken approximately 20 cm above the soil surface</tissue>
    </source>
</reference>
<evidence type="ECO:0000313" key="1">
    <source>
        <dbReference type="EMBL" id="JAE36339.1"/>
    </source>
</evidence>
<dbReference type="EMBL" id="GBRH01161557">
    <property type="protein sequence ID" value="JAE36339.1"/>
    <property type="molecule type" value="Transcribed_RNA"/>
</dbReference>
<proteinExistence type="predicted"/>
<accession>A0A0A9HKG6</accession>
<dbReference type="AlphaFoldDB" id="A0A0A9HKG6"/>
<sequence length="21" mass="2335">MGLEFCETNTTITEKAAIKAY</sequence>